<feature type="transmembrane region" description="Helical" evidence="7">
    <location>
        <begin position="135"/>
        <end position="156"/>
    </location>
</feature>
<feature type="transmembrane region" description="Helical" evidence="7">
    <location>
        <begin position="46"/>
        <end position="68"/>
    </location>
</feature>
<dbReference type="InterPro" id="IPR030182">
    <property type="entry name" value="PUP_plant"/>
</dbReference>
<proteinExistence type="inferred from homology"/>
<keyword evidence="3" id="KW-0813">Transport</keyword>
<feature type="transmembrane region" description="Helical" evidence="7">
    <location>
        <begin position="99"/>
        <end position="123"/>
    </location>
</feature>
<evidence type="ECO:0000256" key="1">
    <source>
        <dbReference type="ARBA" id="ARBA00004370"/>
    </source>
</evidence>
<dbReference type="PANTHER" id="PTHR31376">
    <property type="entry name" value="OS09G0467300 PROTEIN-RELATED"/>
    <property type="match status" value="1"/>
</dbReference>
<keyword evidence="9" id="KW-1185">Reference proteome</keyword>
<dbReference type="GO" id="GO:0016020">
    <property type="term" value="C:membrane"/>
    <property type="evidence" value="ECO:0007669"/>
    <property type="project" value="UniProtKB-SubCell"/>
</dbReference>
<comment type="similarity">
    <text evidence="2">Belongs to the purine permeases (TC 2.A.7.14) family.</text>
</comment>
<keyword evidence="4 7" id="KW-0812">Transmembrane</keyword>
<evidence type="ECO:0000256" key="7">
    <source>
        <dbReference type="SAM" id="Phobius"/>
    </source>
</evidence>
<feature type="transmembrane region" description="Helical" evidence="7">
    <location>
        <begin position="232"/>
        <end position="250"/>
    </location>
</feature>
<feature type="transmembrane region" description="Helical" evidence="7">
    <location>
        <begin position="176"/>
        <end position="200"/>
    </location>
</feature>
<dbReference type="OrthoDB" id="1717816at2759"/>
<keyword evidence="5 7" id="KW-1133">Transmembrane helix</keyword>
<feature type="transmembrane region" description="Helical" evidence="7">
    <location>
        <begin position="205"/>
        <end position="226"/>
    </location>
</feature>
<organism evidence="8 9">
    <name type="scientific">Jatropha curcas</name>
    <name type="common">Barbados nut</name>
    <dbReference type="NCBI Taxonomy" id="180498"/>
    <lineage>
        <taxon>Eukaryota</taxon>
        <taxon>Viridiplantae</taxon>
        <taxon>Streptophyta</taxon>
        <taxon>Embryophyta</taxon>
        <taxon>Tracheophyta</taxon>
        <taxon>Spermatophyta</taxon>
        <taxon>Magnoliopsida</taxon>
        <taxon>eudicotyledons</taxon>
        <taxon>Gunneridae</taxon>
        <taxon>Pentapetalae</taxon>
        <taxon>rosids</taxon>
        <taxon>fabids</taxon>
        <taxon>Malpighiales</taxon>
        <taxon>Euphorbiaceae</taxon>
        <taxon>Crotonoideae</taxon>
        <taxon>Jatropheae</taxon>
        <taxon>Jatropha</taxon>
    </lineage>
</organism>
<dbReference type="EMBL" id="KK914370">
    <property type="protein sequence ID" value="KDP37933.1"/>
    <property type="molecule type" value="Genomic_DNA"/>
</dbReference>
<dbReference type="STRING" id="180498.A0A067KSF0"/>
<dbReference type="AlphaFoldDB" id="A0A067KSF0"/>
<evidence type="ECO:0000313" key="8">
    <source>
        <dbReference type="EMBL" id="KDP37933.1"/>
    </source>
</evidence>
<evidence type="ECO:0000256" key="6">
    <source>
        <dbReference type="ARBA" id="ARBA00023136"/>
    </source>
</evidence>
<name>A0A067KSF0_JATCU</name>
<reference evidence="8 9" key="1">
    <citation type="journal article" date="2014" name="PLoS ONE">
        <title>Global Analysis of Gene Expression Profiles in Physic Nut (Jatropha curcas L.) Seedlings Exposed to Salt Stress.</title>
        <authorList>
            <person name="Zhang L."/>
            <person name="Zhang C."/>
            <person name="Wu P."/>
            <person name="Chen Y."/>
            <person name="Li M."/>
            <person name="Jiang H."/>
            <person name="Wu G."/>
        </authorList>
    </citation>
    <scope>NUCLEOTIDE SEQUENCE [LARGE SCALE GENOMIC DNA]</scope>
    <source>
        <strain evidence="9">cv. GZQX0401</strain>
        <tissue evidence="8">Young leaves</tissue>
    </source>
</reference>
<evidence type="ECO:0000256" key="4">
    <source>
        <dbReference type="ARBA" id="ARBA00022692"/>
    </source>
</evidence>
<dbReference type="PANTHER" id="PTHR31376:SF17">
    <property type="entry name" value="PURINE PERMEASE 21-RELATED"/>
    <property type="match status" value="1"/>
</dbReference>
<accession>A0A067KSF0</accession>
<dbReference type="GO" id="GO:0015211">
    <property type="term" value="F:purine nucleoside transmembrane transporter activity"/>
    <property type="evidence" value="ECO:0007669"/>
    <property type="project" value="InterPro"/>
</dbReference>
<dbReference type="GO" id="GO:0005345">
    <property type="term" value="F:purine nucleobase transmembrane transporter activity"/>
    <property type="evidence" value="ECO:0007669"/>
    <property type="project" value="UniProtKB-ARBA"/>
</dbReference>
<gene>
    <name evidence="8" type="ORF">JCGZ_04576</name>
</gene>
<comment type="subcellular location">
    <subcellularLocation>
        <location evidence="1">Membrane</location>
    </subcellularLocation>
</comment>
<evidence type="ECO:0000313" key="9">
    <source>
        <dbReference type="Proteomes" id="UP000027138"/>
    </source>
</evidence>
<protein>
    <recommendedName>
        <fullName evidence="10">EamA domain-containing protein</fullName>
    </recommendedName>
</protein>
<dbReference type="Proteomes" id="UP000027138">
    <property type="component" value="Unassembled WGS sequence"/>
</dbReference>
<evidence type="ECO:0000256" key="5">
    <source>
        <dbReference type="ARBA" id="ARBA00022989"/>
    </source>
</evidence>
<evidence type="ECO:0008006" key="10">
    <source>
        <dbReference type="Google" id="ProtNLM"/>
    </source>
</evidence>
<sequence length="287" mass="32362">MGEAQELQLQIMGQEAEKTTQKAEETNDTNQPTFPKKKSKWWLARIFIYTFFLLVGQTVATILGRLYFDRGGNSKWMATFVQTADDSTESKKISKGEYVIGYICTVTASAGYALMLSSTQFCFKKVFKQENFKIVLDMIFYPSIVATLAILVGLFASGEWKGLKKDMEGFELGNVSYLMTLIWTAINWQVFSIGCTGLIFEVSSLFSNVISTLGLPIVPVLAVFIFHDKMDGLKVIAMVLAMWGFLSYIYQHYLDDYKSKTGASILNDTVKEEVSQDSTIQRKLVQE</sequence>
<keyword evidence="6 7" id="KW-0472">Membrane</keyword>
<evidence type="ECO:0000256" key="3">
    <source>
        <dbReference type="ARBA" id="ARBA00022448"/>
    </source>
</evidence>
<evidence type="ECO:0000256" key="2">
    <source>
        <dbReference type="ARBA" id="ARBA00006213"/>
    </source>
</evidence>
<dbReference type="Pfam" id="PF16913">
    <property type="entry name" value="PUNUT"/>
    <property type="match status" value="2"/>
</dbReference>